<evidence type="ECO:0000313" key="1">
    <source>
        <dbReference type="EMBL" id="GGG64580.1"/>
    </source>
</evidence>
<dbReference type="Proteomes" id="UP000622860">
    <property type="component" value="Unassembled WGS sequence"/>
</dbReference>
<comment type="caution">
    <text evidence="1">The sequence shown here is derived from an EMBL/GenBank/DDBJ whole genome shotgun (WGS) entry which is preliminary data.</text>
</comment>
<protein>
    <submittedName>
        <fullName evidence="1">Uncharacterized protein</fullName>
    </submittedName>
</protein>
<evidence type="ECO:0000313" key="2">
    <source>
        <dbReference type="Proteomes" id="UP000622860"/>
    </source>
</evidence>
<reference evidence="1" key="2">
    <citation type="submission" date="2020-09" db="EMBL/GenBank/DDBJ databases">
        <authorList>
            <person name="Sun Q."/>
            <person name="Zhou Y."/>
        </authorList>
    </citation>
    <scope>NUCLEOTIDE SEQUENCE</scope>
    <source>
        <strain evidence="1">CGMCC 1.12754</strain>
    </source>
</reference>
<dbReference type="RefSeq" id="WP_188453773.1">
    <property type="nucleotide sequence ID" value="NZ_BMFR01000001.1"/>
</dbReference>
<gene>
    <name evidence="1" type="ORF">GCM10011398_05230</name>
</gene>
<reference evidence="1" key="1">
    <citation type="journal article" date="2014" name="Int. J. Syst. Evol. Microbiol.">
        <title>Complete genome sequence of Corynebacterium casei LMG S-19264T (=DSM 44701T), isolated from a smear-ripened cheese.</title>
        <authorList>
            <consortium name="US DOE Joint Genome Institute (JGI-PGF)"/>
            <person name="Walter F."/>
            <person name="Albersmeier A."/>
            <person name="Kalinowski J."/>
            <person name="Ruckert C."/>
        </authorList>
    </citation>
    <scope>NUCLEOTIDE SEQUENCE</scope>
    <source>
        <strain evidence="1">CGMCC 1.12754</strain>
    </source>
</reference>
<keyword evidence="2" id="KW-1185">Reference proteome</keyword>
<sequence length="45" mass="5340">MNKCVECKSAIATHWSNYLCEECFREFLRDDKEKVDANKIESNKL</sequence>
<proteinExistence type="predicted"/>
<dbReference type="AlphaFoldDB" id="A0A917H1W3"/>
<organism evidence="1 2">
    <name type="scientific">Virgibacillus oceani</name>
    <dbReference type="NCBI Taxonomy" id="1479511"/>
    <lineage>
        <taxon>Bacteria</taxon>
        <taxon>Bacillati</taxon>
        <taxon>Bacillota</taxon>
        <taxon>Bacilli</taxon>
        <taxon>Bacillales</taxon>
        <taxon>Bacillaceae</taxon>
        <taxon>Virgibacillus</taxon>
    </lineage>
</organism>
<dbReference type="EMBL" id="BMFR01000001">
    <property type="protein sequence ID" value="GGG64580.1"/>
    <property type="molecule type" value="Genomic_DNA"/>
</dbReference>
<name>A0A917H1W3_9BACI</name>
<accession>A0A917H1W3</accession>